<feature type="signal peptide" evidence="1">
    <location>
        <begin position="1"/>
        <end position="16"/>
    </location>
</feature>
<dbReference type="Proteomes" id="UP000241769">
    <property type="component" value="Unassembled WGS sequence"/>
</dbReference>
<dbReference type="AlphaFoldDB" id="A0A2P6NW47"/>
<name>A0A2P6NW47_9EUKA</name>
<protein>
    <submittedName>
        <fullName evidence="2">Uncharacterized protein</fullName>
    </submittedName>
</protein>
<evidence type="ECO:0000313" key="3">
    <source>
        <dbReference type="Proteomes" id="UP000241769"/>
    </source>
</evidence>
<accession>A0A2P6NW47</accession>
<evidence type="ECO:0000256" key="1">
    <source>
        <dbReference type="SAM" id="SignalP"/>
    </source>
</evidence>
<comment type="caution">
    <text evidence="2">The sequence shown here is derived from an EMBL/GenBank/DDBJ whole genome shotgun (WGS) entry which is preliminary data.</text>
</comment>
<organism evidence="2 3">
    <name type="scientific">Planoprotostelium fungivorum</name>
    <dbReference type="NCBI Taxonomy" id="1890364"/>
    <lineage>
        <taxon>Eukaryota</taxon>
        <taxon>Amoebozoa</taxon>
        <taxon>Evosea</taxon>
        <taxon>Variosea</taxon>
        <taxon>Cavosteliida</taxon>
        <taxon>Cavosteliaceae</taxon>
        <taxon>Planoprotostelium</taxon>
    </lineage>
</organism>
<evidence type="ECO:0000313" key="2">
    <source>
        <dbReference type="EMBL" id="PRP88181.1"/>
    </source>
</evidence>
<feature type="chain" id="PRO_5015133968" evidence="1">
    <location>
        <begin position="17"/>
        <end position="399"/>
    </location>
</feature>
<dbReference type="SUPFAM" id="SSF48350">
    <property type="entry name" value="GTPase activation domain, GAP"/>
    <property type="match status" value="1"/>
</dbReference>
<proteinExistence type="predicted"/>
<dbReference type="InterPro" id="IPR008936">
    <property type="entry name" value="Rho_GTPase_activation_prot"/>
</dbReference>
<keyword evidence="1" id="KW-0732">Signal</keyword>
<reference evidence="2 3" key="1">
    <citation type="journal article" date="2018" name="Genome Biol. Evol.">
        <title>Multiple Roots of Fruiting Body Formation in Amoebozoa.</title>
        <authorList>
            <person name="Hillmann F."/>
            <person name="Forbes G."/>
            <person name="Novohradska S."/>
            <person name="Ferling I."/>
            <person name="Riege K."/>
            <person name="Groth M."/>
            <person name="Westermann M."/>
            <person name="Marz M."/>
            <person name="Spaller T."/>
            <person name="Winckler T."/>
            <person name="Schaap P."/>
            <person name="Glockner G."/>
        </authorList>
    </citation>
    <scope>NUCLEOTIDE SEQUENCE [LARGE SCALE GENOMIC DNA]</scope>
    <source>
        <strain evidence="2 3">Jena</strain>
    </source>
</reference>
<dbReference type="InParanoid" id="A0A2P6NW47"/>
<keyword evidence="3" id="KW-1185">Reference proteome</keyword>
<dbReference type="EMBL" id="MDYQ01000013">
    <property type="protein sequence ID" value="PRP88181.1"/>
    <property type="molecule type" value="Genomic_DNA"/>
</dbReference>
<sequence>MEPLFAFFFLPLKNLAVDLYKSSPKRVDASATEYVNDASTNLRVCTLVTLLRLRTNSCRSNNWLTVLVGPYRTFPKPAHSLRAQHTEKRQSMNKSSSYTSFAHLRRTSYPGGQVRRTVSEGADLEGNLLNGDFTLIELREQSLSSREQTILCALLCEMFEHTDALPLWEWSSQILAARSTEVDRRSFIRGDTNNGLCQQLLLRLTGRNEEKYIQAMARPVREFFKTNPVTAENNDRPRLMLHGLKLFTELFIDSVLDCPLSIRFQLLTLNTDLSNIFPGSHAIPTSLAFYIFNFLAPAMSTTAWGIEDLFVEYLKELVCCNQITCESTQKILSILSQAWAELIDPQQLRLAHSIVGSQMRRDMRRTSAGALHIERFLAGLTLPKMSKVEGQTGKASRTI</sequence>
<gene>
    <name evidence="2" type="ORF">PROFUN_04004</name>
</gene>